<name>A0ABW4S3S1_9RHOB</name>
<dbReference type="PANTHER" id="PTHR33620:SF1">
    <property type="entry name" value="UREASE ACCESSORY PROTEIN F"/>
    <property type="match status" value="1"/>
</dbReference>
<evidence type="ECO:0000313" key="4">
    <source>
        <dbReference type="EMBL" id="MFD1912265.1"/>
    </source>
</evidence>
<organism evidence="4 5">
    <name type="scientific">Halodurantibacterium flavum</name>
    <dbReference type="NCBI Taxonomy" id="1382802"/>
    <lineage>
        <taxon>Bacteria</taxon>
        <taxon>Pseudomonadati</taxon>
        <taxon>Pseudomonadota</taxon>
        <taxon>Alphaproteobacteria</taxon>
        <taxon>Rhodobacterales</taxon>
        <taxon>Paracoccaceae</taxon>
        <taxon>Halodurantibacterium</taxon>
    </lineage>
</organism>
<evidence type="ECO:0000256" key="1">
    <source>
        <dbReference type="ARBA" id="ARBA00022988"/>
    </source>
</evidence>
<protein>
    <recommendedName>
        <fullName evidence="3">Urease accessory protein UreF</fullName>
    </recommendedName>
</protein>
<sequence>MTDPLLTLVQWLSPAFPVGGYAYSHGLETVIARQEIRTAAGLSDWLSAILRWGAARTDAILLAHALAPGQDIMALAETAKALAPSQERLLETMEQGRAFLATTNALTGQKWPPMPYPVAVGAAAAGLGVASEQVLRLYLHAFASNLVQGAVRFVPMGQTDGQAVLQGLHGAIAEVAAEAVDAPLSALGAGVLRADLAAMQHETMDVRIFRT</sequence>
<dbReference type="Proteomes" id="UP001597353">
    <property type="component" value="Unassembled WGS sequence"/>
</dbReference>
<dbReference type="RefSeq" id="WP_390260769.1">
    <property type="nucleotide sequence ID" value="NZ_JBHUGH010000006.1"/>
</dbReference>
<evidence type="ECO:0000256" key="3">
    <source>
        <dbReference type="HAMAP-Rule" id="MF_01385"/>
    </source>
</evidence>
<comment type="subunit">
    <text evidence="3">UreD, UreF and UreG form a complex that acts as a GTP-hydrolysis-dependent molecular chaperone, activating the urease apoprotein by helping to assemble the nickel containing metallocenter of UreC. The UreE protein probably delivers the nickel.</text>
</comment>
<dbReference type="Pfam" id="PF01730">
    <property type="entry name" value="UreF"/>
    <property type="match status" value="1"/>
</dbReference>
<evidence type="ECO:0000256" key="2">
    <source>
        <dbReference type="ARBA" id="ARBA00023186"/>
    </source>
</evidence>
<dbReference type="InterPro" id="IPR002639">
    <property type="entry name" value="UreF"/>
</dbReference>
<keyword evidence="1 3" id="KW-0996">Nickel insertion</keyword>
<proteinExistence type="inferred from homology"/>
<gene>
    <name evidence="3" type="primary">ureF</name>
    <name evidence="4" type="ORF">ACFSGJ_08560</name>
</gene>
<keyword evidence="3" id="KW-0963">Cytoplasm</keyword>
<dbReference type="Gene3D" id="1.10.4190.10">
    <property type="entry name" value="Urease accessory protein UreF"/>
    <property type="match status" value="1"/>
</dbReference>
<comment type="function">
    <text evidence="3">Required for maturation of urease via the functional incorporation of the urease nickel metallocenter.</text>
</comment>
<comment type="subcellular location">
    <subcellularLocation>
        <location evidence="3">Cytoplasm</location>
    </subcellularLocation>
</comment>
<keyword evidence="5" id="KW-1185">Reference proteome</keyword>
<comment type="caution">
    <text evidence="4">The sequence shown here is derived from an EMBL/GenBank/DDBJ whole genome shotgun (WGS) entry which is preliminary data.</text>
</comment>
<dbReference type="PANTHER" id="PTHR33620">
    <property type="entry name" value="UREASE ACCESSORY PROTEIN F"/>
    <property type="match status" value="1"/>
</dbReference>
<comment type="similarity">
    <text evidence="3">Belongs to the UreF family.</text>
</comment>
<evidence type="ECO:0000313" key="5">
    <source>
        <dbReference type="Proteomes" id="UP001597353"/>
    </source>
</evidence>
<dbReference type="PIRSF" id="PIRSF009467">
    <property type="entry name" value="Ureas_acces_UreF"/>
    <property type="match status" value="1"/>
</dbReference>
<reference evidence="5" key="1">
    <citation type="journal article" date="2019" name="Int. J. Syst. Evol. Microbiol.">
        <title>The Global Catalogue of Microorganisms (GCM) 10K type strain sequencing project: providing services to taxonomists for standard genome sequencing and annotation.</title>
        <authorList>
            <consortium name="The Broad Institute Genomics Platform"/>
            <consortium name="The Broad Institute Genome Sequencing Center for Infectious Disease"/>
            <person name="Wu L."/>
            <person name="Ma J."/>
        </authorList>
    </citation>
    <scope>NUCLEOTIDE SEQUENCE [LARGE SCALE GENOMIC DNA]</scope>
    <source>
        <strain evidence="5">CGMCC 4.7242</strain>
    </source>
</reference>
<dbReference type="InterPro" id="IPR038277">
    <property type="entry name" value="UreF_sf"/>
</dbReference>
<dbReference type="HAMAP" id="MF_01385">
    <property type="entry name" value="UreF"/>
    <property type="match status" value="1"/>
</dbReference>
<dbReference type="EMBL" id="JBHUGH010000006">
    <property type="protein sequence ID" value="MFD1912265.1"/>
    <property type="molecule type" value="Genomic_DNA"/>
</dbReference>
<keyword evidence="2 3" id="KW-0143">Chaperone</keyword>
<accession>A0ABW4S3S1</accession>